<dbReference type="Gene3D" id="3.40.50.300">
    <property type="entry name" value="P-loop containing nucleotide triphosphate hydrolases"/>
    <property type="match status" value="2"/>
</dbReference>
<evidence type="ECO:0000313" key="8">
    <source>
        <dbReference type="Proteomes" id="UP001269819"/>
    </source>
</evidence>
<dbReference type="Pfam" id="PF08352">
    <property type="entry name" value="oligo_HPY"/>
    <property type="match status" value="2"/>
</dbReference>
<dbReference type="Pfam" id="PF00005">
    <property type="entry name" value="ABC_tran"/>
    <property type="match status" value="2"/>
</dbReference>
<dbReference type="PANTHER" id="PTHR43776:SF7">
    <property type="entry name" value="D,D-DIPEPTIDE TRANSPORT ATP-BINDING PROTEIN DDPF-RELATED"/>
    <property type="match status" value="1"/>
</dbReference>
<dbReference type="InterPro" id="IPR027417">
    <property type="entry name" value="P-loop_NTPase"/>
</dbReference>
<dbReference type="PROSITE" id="PS00211">
    <property type="entry name" value="ABC_TRANSPORTER_1"/>
    <property type="match status" value="2"/>
</dbReference>
<dbReference type="GO" id="GO:0005524">
    <property type="term" value="F:ATP binding"/>
    <property type="evidence" value="ECO:0007669"/>
    <property type="project" value="UniProtKB-KW"/>
</dbReference>
<dbReference type="InterPro" id="IPR003593">
    <property type="entry name" value="AAA+_ATPase"/>
</dbReference>
<dbReference type="PANTHER" id="PTHR43776">
    <property type="entry name" value="TRANSPORT ATP-BINDING PROTEIN"/>
    <property type="match status" value="1"/>
</dbReference>
<dbReference type="NCBIfam" id="NF008453">
    <property type="entry name" value="PRK11308.1"/>
    <property type="match status" value="2"/>
</dbReference>
<keyword evidence="3" id="KW-0547">Nucleotide-binding</keyword>
<dbReference type="InterPro" id="IPR013563">
    <property type="entry name" value="Oligopep_ABC_C"/>
</dbReference>
<keyword evidence="4 7" id="KW-0067">ATP-binding</keyword>
<dbReference type="InterPro" id="IPR003439">
    <property type="entry name" value="ABC_transporter-like_ATP-bd"/>
</dbReference>
<evidence type="ECO:0000313" key="7">
    <source>
        <dbReference type="EMBL" id="MDV2079825.1"/>
    </source>
</evidence>
<dbReference type="Proteomes" id="UP001269819">
    <property type="component" value="Unassembled WGS sequence"/>
</dbReference>
<dbReference type="SUPFAM" id="SSF52540">
    <property type="entry name" value="P-loop containing nucleoside triphosphate hydrolases"/>
    <property type="match status" value="2"/>
</dbReference>
<evidence type="ECO:0000256" key="1">
    <source>
        <dbReference type="ARBA" id="ARBA00005417"/>
    </source>
</evidence>
<feature type="domain" description="ABC transporter" evidence="6">
    <location>
        <begin position="272"/>
        <end position="522"/>
    </location>
</feature>
<keyword evidence="2" id="KW-0813">Transport</keyword>
<dbReference type="SMART" id="SM00382">
    <property type="entry name" value="AAA"/>
    <property type="match status" value="2"/>
</dbReference>
<accession>A0ABU3VZW2</accession>
<feature type="region of interest" description="Disordered" evidence="5">
    <location>
        <begin position="247"/>
        <end position="268"/>
    </location>
</feature>
<evidence type="ECO:0000256" key="4">
    <source>
        <dbReference type="ARBA" id="ARBA00022840"/>
    </source>
</evidence>
<dbReference type="InterPro" id="IPR050319">
    <property type="entry name" value="ABC_transp_ATP-bind"/>
</dbReference>
<dbReference type="InterPro" id="IPR017871">
    <property type="entry name" value="ABC_transporter-like_CS"/>
</dbReference>
<proteinExistence type="inferred from homology"/>
<keyword evidence="8" id="KW-1185">Reference proteome</keyword>
<protein>
    <submittedName>
        <fullName evidence="7">ABC transporter ATP-binding protein</fullName>
    </submittedName>
</protein>
<feature type="domain" description="ABC transporter" evidence="6">
    <location>
        <begin position="5"/>
        <end position="253"/>
    </location>
</feature>
<dbReference type="RefSeq" id="WP_316974311.1">
    <property type="nucleotide sequence ID" value="NZ_JAWIIJ010000009.1"/>
</dbReference>
<dbReference type="CDD" id="cd03257">
    <property type="entry name" value="ABC_NikE_OppD_transporters"/>
    <property type="match status" value="2"/>
</dbReference>
<dbReference type="PROSITE" id="PS50893">
    <property type="entry name" value="ABC_TRANSPORTER_2"/>
    <property type="match status" value="2"/>
</dbReference>
<reference evidence="7 8" key="1">
    <citation type="submission" date="2023-10" db="EMBL/GenBank/DDBJ databases">
        <title>Characteristics and mechanism of a salt-tolerant marine origin heterotrophic nitrifying- aerobic denitrifying bacteria Marinobacter xestospongiae HN1.</title>
        <authorList>
            <person name="Qi R."/>
        </authorList>
    </citation>
    <scope>NUCLEOTIDE SEQUENCE [LARGE SCALE GENOMIC DNA]</scope>
    <source>
        <strain evidence="7 8">HN1</strain>
    </source>
</reference>
<evidence type="ECO:0000256" key="3">
    <source>
        <dbReference type="ARBA" id="ARBA00022741"/>
    </source>
</evidence>
<sequence length="546" mass="61067">MGSLLEIDNLTIRFDQGKEVVKGVSLEVARSQTLALVGESGSGKSITALSVLRLLDARHVDYPSGCIRFDGEDLLTLPESRLRQVRGRRISMIFQEPMTSLNPLHTVEKQITETLALHRGLRADKARRRCLELLEMVGIVEPEQRLASYPHQLSGGQKQRVMIAMALANEPDLLIADEPTTALDVTVQKQVLELLGQLQQKLGMSVLLITHDLTIVRRYADYVAVMEQGQLVEQGETQALFESPNHPYTRKLLDSEPQGAPPPAASPAQPLLTVEDLAVRFTTAKSWFGRPKSWFEAAKAINFSINAGETLGLVGESGSGKTTIGHALLKLLDCKGQIVLDGNDLSDLNQKQFRPVRRHLQIVFQDPFGSLSPRMSVSEIIREGLEIHEPDTTKDDQEQKVIQVLREVGLDPEARHRYPHEFSGGQRQRIAIARALVLQPKLIVLDEPTSALDRTVQRQIIDLLRALQARYGLSYLFISHDLAVVRALSHKLMVLRRGEVVEYGEAERIFAQPESQYTRELLSAAFFYRNPGRDDHDRATELTTTN</sequence>
<evidence type="ECO:0000259" key="6">
    <source>
        <dbReference type="PROSITE" id="PS50893"/>
    </source>
</evidence>
<organism evidence="7 8">
    <name type="scientific">Marinobacter xestospongiae</name>
    <dbReference type="NCBI Taxonomy" id="994319"/>
    <lineage>
        <taxon>Bacteria</taxon>
        <taxon>Pseudomonadati</taxon>
        <taxon>Pseudomonadota</taxon>
        <taxon>Gammaproteobacteria</taxon>
        <taxon>Pseudomonadales</taxon>
        <taxon>Marinobacteraceae</taxon>
        <taxon>Marinobacter</taxon>
    </lineage>
</organism>
<dbReference type="EMBL" id="JAWIIJ010000009">
    <property type="protein sequence ID" value="MDV2079825.1"/>
    <property type="molecule type" value="Genomic_DNA"/>
</dbReference>
<comment type="caution">
    <text evidence="7">The sequence shown here is derived from an EMBL/GenBank/DDBJ whole genome shotgun (WGS) entry which is preliminary data.</text>
</comment>
<dbReference type="NCBIfam" id="NF007739">
    <property type="entry name" value="PRK10419.1"/>
    <property type="match status" value="2"/>
</dbReference>
<evidence type="ECO:0000256" key="5">
    <source>
        <dbReference type="SAM" id="MobiDB-lite"/>
    </source>
</evidence>
<evidence type="ECO:0000256" key="2">
    <source>
        <dbReference type="ARBA" id="ARBA00022448"/>
    </source>
</evidence>
<gene>
    <name evidence="7" type="ORF">RYS15_14135</name>
</gene>
<name>A0ABU3VZW2_9GAMM</name>
<comment type="similarity">
    <text evidence="1">Belongs to the ABC transporter superfamily.</text>
</comment>